<dbReference type="Proteomes" id="UP000007015">
    <property type="component" value="Chromosome 1"/>
</dbReference>
<evidence type="ECO:0000313" key="2">
    <source>
        <dbReference type="EMBL" id="EAY74023.1"/>
    </source>
</evidence>
<gene>
    <name evidence="2" type="ORF">OsI_01909</name>
</gene>
<evidence type="ECO:0000256" key="1">
    <source>
        <dbReference type="SAM" id="MobiDB-lite"/>
    </source>
</evidence>
<proteinExistence type="predicted"/>
<organism evidence="2 3">
    <name type="scientific">Oryza sativa subsp. indica</name>
    <name type="common">Rice</name>
    <dbReference type="NCBI Taxonomy" id="39946"/>
    <lineage>
        <taxon>Eukaryota</taxon>
        <taxon>Viridiplantae</taxon>
        <taxon>Streptophyta</taxon>
        <taxon>Embryophyta</taxon>
        <taxon>Tracheophyta</taxon>
        <taxon>Spermatophyta</taxon>
        <taxon>Magnoliopsida</taxon>
        <taxon>Liliopsida</taxon>
        <taxon>Poales</taxon>
        <taxon>Poaceae</taxon>
        <taxon>BOP clade</taxon>
        <taxon>Oryzoideae</taxon>
        <taxon>Oryzeae</taxon>
        <taxon>Oryzinae</taxon>
        <taxon>Oryza</taxon>
        <taxon>Oryza sativa</taxon>
    </lineage>
</organism>
<keyword evidence="3" id="KW-1185">Reference proteome</keyword>
<feature type="region of interest" description="Disordered" evidence="1">
    <location>
        <begin position="161"/>
        <end position="183"/>
    </location>
</feature>
<name>A2WPX7_ORYSI</name>
<sequence>MPTQLAAGPPGPLPRGYRITFGSLEFEATGEGFLMRLASVAPGLITGPPASPTPSQIRRRRALHELQVRVERRVIPRAVLPDCDADLLLRCAVAVQRDTSPPVVPAEGAHREDMAGPTQLPYGLTNTAARYSAALITSLSAYADSQGHQLGLIRNLHLSSPDRSSVDPDDEESVCGQEHPDLDYSELSDREGLTFFQAAADFCLTCSDDFGEGDTTPRGNASSSTAK</sequence>
<dbReference type="EMBL" id="CM000126">
    <property type="protein sequence ID" value="EAY74023.1"/>
    <property type="molecule type" value="Genomic_DNA"/>
</dbReference>
<protein>
    <submittedName>
        <fullName evidence="2">Uncharacterized protein</fullName>
    </submittedName>
</protein>
<evidence type="ECO:0000313" key="3">
    <source>
        <dbReference type="Proteomes" id="UP000007015"/>
    </source>
</evidence>
<accession>A2WPX7</accession>
<dbReference type="HOGENOM" id="CLU_1221395_0_0_1"/>
<dbReference type="Gramene" id="BGIOSGA001655-TA">
    <property type="protein sequence ID" value="BGIOSGA001655-PA"/>
    <property type="gene ID" value="BGIOSGA001655"/>
</dbReference>
<dbReference type="AlphaFoldDB" id="A2WPX7"/>
<reference evidence="2 3" key="1">
    <citation type="journal article" date="2005" name="PLoS Biol.">
        <title>The genomes of Oryza sativa: a history of duplications.</title>
        <authorList>
            <person name="Yu J."/>
            <person name="Wang J."/>
            <person name="Lin W."/>
            <person name="Li S."/>
            <person name="Li H."/>
            <person name="Zhou J."/>
            <person name="Ni P."/>
            <person name="Dong W."/>
            <person name="Hu S."/>
            <person name="Zeng C."/>
            <person name="Zhang J."/>
            <person name="Zhang Y."/>
            <person name="Li R."/>
            <person name="Xu Z."/>
            <person name="Li S."/>
            <person name="Li X."/>
            <person name="Zheng H."/>
            <person name="Cong L."/>
            <person name="Lin L."/>
            <person name="Yin J."/>
            <person name="Geng J."/>
            <person name="Li G."/>
            <person name="Shi J."/>
            <person name="Liu J."/>
            <person name="Lv H."/>
            <person name="Li J."/>
            <person name="Wang J."/>
            <person name="Deng Y."/>
            <person name="Ran L."/>
            <person name="Shi X."/>
            <person name="Wang X."/>
            <person name="Wu Q."/>
            <person name="Li C."/>
            <person name="Ren X."/>
            <person name="Wang J."/>
            <person name="Wang X."/>
            <person name="Li D."/>
            <person name="Liu D."/>
            <person name="Zhang X."/>
            <person name="Ji Z."/>
            <person name="Zhao W."/>
            <person name="Sun Y."/>
            <person name="Zhang Z."/>
            <person name="Bao J."/>
            <person name="Han Y."/>
            <person name="Dong L."/>
            <person name="Ji J."/>
            <person name="Chen P."/>
            <person name="Wu S."/>
            <person name="Liu J."/>
            <person name="Xiao Y."/>
            <person name="Bu D."/>
            <person name="Tan J."/>
            <person name="Yang L."/>
            <person name="Ye C."/>
            <person name="Zhang J."/>
            <person name="Xu J."/>
            <person name="Zhou Y."/>
            <person name="Yu Y."/>
            <person name="Zhang B."/>
            <person name="Zhuang S."/>
            <person name="Wei H."/>
            <person name="Liu B."/>
            <person name="Lei M."/>
            <person name="Yu H."/>
            <person name="Li Y."/>
            <person name="Xu H."/>
            <person name="Wei S."/>
            <person name="He X."/>
            <person name="Fang L."/>
            <person name="Zhang Z."/>
            <person name="Zhang Y."/>
            <person name="Huang X."/>
            <person name="Su Z."/>
            <person name="Tong W."/>
            <person name="Li J."/>
            <person name="Tong Z."/>
            <person name="Li S."/>
            <person name="Ye J."/>
            <person name="Wang L."/>
            <person name="Fang L."/>
            <person name="Lei T."/>
            <person name="Chen C."/>
            <person name="Chen H."/>
            <person name="Xu Z."/>
            <person name="Li H."/>
            <person name="Huang H."/>
            <person name="Zhang F."/>
            <person name="Xu H."/>
            <person name="Li N."/>
            <person name="Zhao C."/>
            <person name="Li S."/>
            <person name="Dong L."/>
            <person name="Huang Y."/>
            <person name="Li L."/>
            <person name="Xi Y."/>
            <person name="Qi Q."/>
            <person name="Li W."/>
            <person name="Zhang B."/>
            <person name="Hu W."/>
            <person name="Zhang Y."/>
            <person name="Tian X."/>
            <person name="Jiao Y."/>
            <person name="Liang X."/>
            <person name="Jin J."/>
            <person name="Gao L."/>
            <person name="Zheng W."/>
            <person name="Hao B."/>
            <person name="Liu S."/>
            <person name="Wang W."/>
            <person name="Yuan L."/>
            <person name="Cao M."/>
            <person name="McDermott J."/>
            <person name="Samudrala R."/>
            <person name="Wang J."/>
            <person name="Wong G.K."/>
            <person name="Yang H."/>
        </authorList>
    </citation>
    <scope>NUCLEOTIDE SEQUENCE [LARGE SCALE GENOMIC DNA]</scope>
    <source>
        <strain evidence="3">cv. 93-11</strain>
    </source>
</reference>